<dbReference type="GO" id="GO:0032259">
    <property type="term" value="P:methylation"/>
    <property type="evidence" value="ECO:0007669"/>
    <property type="project" value="UniProtKB-KW"/>
</dbReference>
<comment type="caution">
    <text evidence="1">The sequence shown here is derived from an EMBL/GenBank/DDBJ whole genome shotgun (WGS) entry which is preliminary data.</text>
</comment>
<dbReference type="EMBL" id="BKCP01006183">
    <property type="protein sequence ID" value="GER41865.1"/>
    <property type="molecule type" value="Genomic_DNA"/>
</dbReference>
<gene>
    <name evidence="1" type="ORF">STAS_18604</name>
</gene>
<organism evidence="1 2">
    <name type="scientific">Striga asiatica</name>
    <name type="common">Asiatic witchweed</name>
    <name type="synonym">Buchnera asiatica</name>
    <dbReference type="NCBI Taxonomy" id="4170"/>
    <lineage>
        <taxon>Eukaryota</taxon>
        <taxon>Viridiplantae</taxon>
        <taxon>Streptophyta</taxon>
        <taxon>Embryophyta</taxon>
        <taxon>Tracheophyta</taxon>
        <taxon>Spermatophyta</taxon>
        <taxon>Magnoliopsida</taxon>
        <taxon>eudicotyledons</taxon>
        <taxon>Gunneridae</taxon>
        <taxon>Pentapetalae</taxon>
        <taxon>asterids</taxon>
        <taxon>lamiids</taxon>
        <taxon>Lamiales</taxon>
        <taxon>Orobanchaceae</taxon>
        <taxon>Buchnereae</taxon>
        <taxon>Striga</taxon>
    </lineage>
</organism>
<evidence type="ECO:0000313" key="1">
    <source>
        <dbReference type="EMBL" id="GER41865.1"/>
    </source>
</evidence>
<keyword evidence="1" id="KW-0489">Methyltransferase</keyword>
<reference evidence="2" key="1">
    <citation type="journal article" date="2019" name="Curr. Biol.">
        <title>Genome Sequence of Striga asiatica Provides Insight into the Evolution of Plant Parasitism.</title>
        <authorList>
            <person name="Yoshida S."/>
            <person name="Kim S."/>
            <person name="Wafula E.K."/>
            <person name="Tanskanen J."/>
            <person name="Kim Y.M."/>
            <person name="Honaas L."/>
            <person name="Yang Z."/>
            <person name="Spallek T."/>
            <person name="Conn C.E."/>
            <person name="Ichihashi Y."/>
            <person name="Cheong K."/>
            <person name="Cui S."/>
            <person name="Der J.P."/>
            <person name="Gundlach H."/>
            <person name="Jiao Y."/>
            <person name="Hori C."/>
            <person name="Ishida J.K."/>
            <person name="Kasahara H."/>
            <person name="Kiba T."/>
            <person name="Kim M.S."/>
            <person name="Koo N."/>
            <person name="Laohavisit A."/>
            <person name="Lee Y.H."/>
            <person name="Lumba S."/>
            <person name="McCourt P."/>
            <person name="Mortimer J.C."/>
            <person name="Mutuku J.M."/>
            <person name="Nomura T."/>
            <person name="Sasaki-Sekimoto Y."/>
            <person name="Seto Y."/>
            <person name="Wang Y."/>
            <person name="Wakatake T."/>
            <person name="Sakakibara H."/>
            <person name="Demura T."/>
            <person name="Yamaguchi S."/>
            <person name="Yoneyama K."/>
            <person name="Manabe R.I."/>
            <person name="Nelson D.C."/>
            <person name="Schulman A.H."/>
            <person name="Timko M.P."/>
            <person name="dePamphilis C.W."/>
            <person name="Choi D."/>
            <person name="Shirasu K."/>
        </authorList>
    </citation>
    <scope>NUCLEOTIDE SEQUENCE [LARGE SCALE GENOMIC DNA]</scope>
    <source>
        <strain evidence="2">cv. UVA1</strain>
    </source>
</reference>
<protein>
    <submittedName>
        <fullName evidence="1">Ribosomal RNA large subunit methyltransferase G</fullName>
    </submittedName>
</protein>
<feature type="non-terminal residue" evidence="1">
    <location>
        <position position="317"/>
    </location>
</feature>
<sequence length="317" mass="35813">MLLEILQLLHQTRPIPTQLLQNLLNRVPIQPSLHPQPHQQPIVLHRRLQPRHQPLYRVHVIPQHVRTFSRRIKLTQTHQLLFRQKNDRRAHGPRHKCHESMRAYSHGRHSNSHIELAPEVRDRVEKRVFEPVEIDEGLESQLALGGGEGRVGVEREVFEEVVHGGIRESDMLYVAVQVEAEAGGLLAVFEVGGDKTGEGGARGDLGKCFLDVLAARLEDVVQVSVAGRDGDVGIRVECSADFAVGVCLEGESVFTVEVDEKSCYKTWKMTERYKQMDAKFRHEGSALTTKISKNQRLINCTQLGAPFIDNTKTISWT</sequence>
<keyword evidence="1" id="KW-0808">Transferase</keyword>
<dbReference type="GO" id="GO:0008168">
    <property type="term" value="F:methyltransferase activity"/>
    <property type="evidence" value="ECO:0007669"/>
    <property type="project" value="UniProtKB-KW"/>
</dbReference>
<evidence type="ECO:0000313" key="2">
    <source>
        <dbReference type="Proteomes" id="UP000325081"/>
    </source>
</evidence>
<proteinExistence type="predicted"/>
<keyword evidence="2" id="KW-1185">Reference proteome</keyword>
<accession>A0A5A7Q9B5</accession>
<name>A0A5A7Q9B5_STRAF</name>
<dbReference type="Proteomes" id="UP000325081">
    <property type="component" value="Unassembled WGS sequence"/>
</dbReference>
<dbReference type="AlphaFoldDB" id="A0A5A7Q9B5"/>